<feature type="region of interest" description="Disordered" evidence="1">
    <location>
        <begin position="133"/>
        <end position="157"/>
    </location>
</feature>
<reference evidence="2 3" key="1">
    <citation type="submission" date="2019-12" db="EMBL/GenBank/DDBJ databases">
        <title>Roseobacter cerasinus sp. nov., isolated from seawater around aquaculture.</title>
        <authorList>
            <person name="Muramatsu S."/>
            <person name="Takabe Y."/>
            <person name="Mori K."/>
            <person name="Takaichi S."/>
            <person name="Hanada S."/>
        </authorList>
    </citation>
    <scope>NUCLEOTIDE SEQUENCE [LARGE SCALE GENOMIC DNA]</scope>
    <source>
        <strain evidence="2 3">AI77</strain>
    </source>
</reference>
<feature type="compositionally biased region" description="Low complexity" evidence="1">
    <location>
        <begin position="563"/>
        <end position="576"/>
    </location>
</feature>
<evidence type="ECO:0000313" key="3">
    <source>
        <dbReference type="Proteomes" id="UP000436522"/>
    </source>
</evidence>
<keyword evidence="3" id="KW-1185">Reference proteome</keyword>
<feature type="region of interest" description="Disordered" evidence="1">
    <location>
        <begin position="723"/>
        <end position="742"/>
    </location>
</feature>
<feature type="region of interest" description="Disordered" evidence="1">
    <location>
        <begin position="602"/>
        <end position="709"/>
    </location>
</feature>
<dbReference type="AlphaFoldDB" id="A0A640VUX2"/>
<dbReference type="InterPro" id="IPR045538">
    <property type="entry name" value="CIS_TMP"/>
</dbReference>
<evidence type="ECO:0000256" key="1">
    <source>
        <dbReference type="SAM" id="MobiDB-lite"/>
    </source>
</evidence>
<evidence type="ECO:0000313" key="2">
    <source>
        <dbReference type="EMBL" id="GFE50695.1"/>
    </source>
</evidence>
<dbReference type="OrthoDB" id="499748at2"/>
<feature type="region of interest" description="Disordered" evidence="1">
    <location>
        <begin position="562"/>
        <end position="587"/>
    </location>
</feature>
<dbReference type="EMBL" id="BLIV01000004">
    <property type="protein sequence ID" value="GFE50695.1"/>
    <property type="molecule type" value="Genomic_DNA"/>
</dbReference>
<accession>A0A640VUX2</accession>
<feature type="region of interest" description="Disordered" evidence="1">
    <location>
        <begin position="415"/>
        <end position="474"/>
    </location>
</feature>
<organism evidence="2 3">
    <name type="scientific">Roseobacter cerasinus</name>
    <dbReference type="NCBI Taxonomy" id="2602289"/>
    <lineage>
        <taxon>Bacteria</taxon>
        <taxon>Pseudomonadati</taxon>
        <taxon>Pseudomonadota</taxon>
        <taxon>Alphaproteobacteria</taxon>
        <taxon>Rhodobacterales</taxon>
        <taxon>Roseobacteraceae</taxon>
        <taxon>Roseobacter</taxon>
    </lineage>
</organism>
<name>A0A640VUX2_9RHOB</name>
<feature type="region of interest" description="Disordered" evidence="1">
    <location>
        <begin position="178"/>
        <end position="304"/>
    </location>
</feature>
<protein>
    <submittedName>
        <fullName evidence="2">Uncharacterized protein</fullName>
    </submittedName>
</protein>
<comment type="caution">
    <text evidence="2">The sequence shown here is derived from an EMBL/GenBank/DDBJ whole genome shotgun (WGS) entry which is preliminary data.</text>
</comment>
<dbReference type="Pfam" id="PF19268">
    <property type="entry name" value="CIS_TMP"/>
    <property type="match status" value="1"/>
</dbReference>
<gene>
    <name evidence="2" type="ORF">So717_24480</name>
</gene>
<dbReference type="Proteomes" id="UP000436522">
    <property type="component" value="Unassembled WGS sequence"/>
</dbReference>
<proteinExistence type="predicted"/>
<dbReference type="RefSeq" id="WP_159977694.1">
    <property type="nucleotide sequence ID" value="NZ_BLIV01000004.1"/>
</dbReference>
<sequence length="1087" mass="113620">MSQPLARAPEGADHRIGTVLAEFEVTSQGSPLAAPETLAQKVRLELLPALEDVFAHPQTTGHDAVIEALEIDLGDWPDNPDWSAVRLCLRERMLSALAPYLRRASVSPQDFGGATVPESSDRVGQAAQVLAPLQISTADQSDPSQKDGGRARPSMPSAAERIVQAIWVSRGQIPATVSGEARKQASSASDDLCGPTNDQGPVDSVSAPAAERGFDVSGVPAGQTSASVPQAGHRQGPSASDDLPGSANDQGPVDPLSAPTAARGSDASGVPAGQTSASVPKGAHRQGPPASDDLSGSANDQGHGEPWLIHAAERAFEVPEMSGGQTSATLLQAAHKQEPSAFEDLLRDLPDAAHRALLAAVSTGDVAGAIPGIQAMERAMQAVFAAAGHSAQAAEGLAAQMVAQLLVRPVGAALATPTSGEPLDDTVSARKDGKAPIAPRQSIGRAPREQMAVPTEPPSGQRPEEGAAPSEDMAKVAGGQRDLRDLKADWSRDPERSLQTFAALDVPGLLALIQSLLPSQHDGFDAALQRLVQRSTRPQGALIRVLRAVLDGRPIDFEKIEHAASATAPEPRAASSQTEVDTSDHRGMSSLWRDVIARLTGDSLPPNASALRDNRAATSAVRGTAHTSTSEGRSTAGAPTGKTGETGGGTEDANQAASEPARPSENNEKKGAAISEPSSGEAAQAPDDLTASGASVPAHPDELGSQETEAAKGSRLFFDTSEHPAKRAASALRPQPDHPQPETEAALYASDVGVSIRQRIDISTAVEALSEAAFGPAAKDLGQMLDLIWRTLDADMRAAILRRLPPLDAVADPVAQALNSAQLPLLLPLDLIAQAGPGPMRFDEILTHLLNSLEPQADRQTALLRQIIARLGFAGAGMGASQVRDRLRAGLEDVLRARSPALVSNEAMGLAAAEEAEQRLLTQQAGLVLLHPFLKLLFSRLDVLSAGGRIISDHLPKGRAALEALCGAAPSERSFDPLARLLLGMTDDLPPPGLVELDDEDAALIEGLLRSVIAQWSKLGQTSPRGLQEAFLCRSGQIRFDSAGAHLRVDSGPFDMLLDGLPWTVDTTIALPWMALPCHVNWRSQDG</sequence>
<feature type="compositionally biased region" description="Polar residues" evidence="1">
    <location>
        <begin position="134"/>
        <end position="143"/>
    </location>
</feature>